<dbReference type="InterPro" id="IPR051851">
    <property type="entry name" value="EFR3_Homologs"/>
</dbReference>
<dbReference type="InterPro" id="IPR049152">
    <property type="entry name" value="EFR3-like_ARM"/>
</dbReference>
<dbReference type="Proteomes" id="UP001642540">
    <property type="component" value="Unassembled WGS sequence"/>
</dbReference>
<dbReference type="InterPro" id="IPR011989">
    <property type="entry name" value="ARM-like"/>
</dbReference>
<keyword evidence="4" id="KW-1185">Reference proteome</keyword>
<proteinExistence type="inferred from homology"/>
<dbReference type="EMBL" id="CAXLJM020000089">
    <property type="protein sequence ID" value="CAL8131609.1"/>
    <property type="molecule type" value="Genomic_DNA"/>
</dbReference>
<organism evidence="3 4">
    <name type="scientific">Orchesella dallaii</name>
    <dbReference type="NCBI Taxonomy" id="48710"/>
    <lineage>
        <taxon>Eukaryota</taxon>
        <taxon>Metazoa</taxon>
        <taxon>Ecdysozoa</taxon>
        <taxon>Arthropoda</taxon>
        <taxon>Hexapoda</taxon>
        <taxon>Collembola</taxon>
        <taxon>Entomobryomorpha</taxon>
        <taxon>Entomobryoidea</taxon>
        <taxon>Orchesellidae</taxon>
        <taxon>Orchesellinae</taxon>
        <taxon>Orchesella</taxon>
    </lineage>
</organism>
<sequence length="813" mass="92350">MATIVKKCCCFEVPEDLVESVIFKCTSPDCCCGCCAPRYKRLVDSVFPRNPQDGLVKSNMEKLTFYVLSSPEKLDRVGEYLYQKVSRDIYRKRNGFTVIGVECMDQLLQACHSQTLNLFVESFLKMVQKLLESPDPNLQILATKSFVKFANIEEDTPSYHRRYDFFVSKFASMCHNNSSNDEFRNEIRKAGIQGLKSVVRKTVSDELVENIWETSHMEKIIPSLLFNMEHGRKTLVKDENDGVTEAQDEIDAPKLAENCMRDLVNKATFGHVRSIVKPVLHHFDAFELWVPNDFAVHTFRVIMFSIQSQYSYAVIETLMNHLEQHTHSSNAKIRTSMADVLAKIIDIAAGESVGPSVLEIVNAIVQHIQVSTKLDRVDGDEKSYRETLISALGEYVTHLPDYQKIEIMKFIMQKVPSRSDNCQSHRLLQNMLLKSLLMVGSKYRTTYLSTTFPIAFLQPLLTLSQDDDPEVRLLVQNILHTLIDRRQNREKLFTPTLKLENINREPSTRTDILFVKKNGAEIFSNMIASLEKNNNELRNMNAIYTTVALFTVELFCEDTLFDFVRLVLSFQDLAITSTVLSPAQKIHLHVIALCLFVLIAYCLPVLKEYSDKVIKARRDQAIHLMPPLKTRYEVYEPSQNIPDAALLSQDAIYTLLKQEGFEPTTVKSAAYTFPRHSWVDAHMQSSSTTDLNSISLEVDSGSSTPDGTKQKPNQTDMELTVESLKKILNEPSENRKAVESEKRKNLNESFKTAAFEDLVSKAAAKGGNLQNKLSEIFSKVAVSGTVESPSRTNNNHTSNHVGNKVRFPNIYEL</sequence>
<gene>
    <name evidence="3" type="ORF">ODALV1_LOCUS24247</name>
</gene>
<dbReference type="SUPFAM" id="SSF48371">
    <property type="entry name" value="ARM repeat"/>
    <property type="match status" value="1"/>
</dbReference>
<dbReference type="Pfam" id="PF21052">
    <property type="entry name" value="EFR3_ARM"/>
    <property type="match status" value="1"/>
</dbReference>
<reference evidence="3 4" key="1">
    <citation type="submission" date="2024-08" db="EMBL/GenBank/DDBJ databases">
        <authorList>
            <person name="Cucini C."/>
            <person name="Frati F."/>
        </authorList>
    </citation>
    <scope>NUCLEOTIDE SEQUENCE [LARGE SCALE GENOMIC DNA]</scope>
</reference>
<evidence type="ECO:0008006" key="5">
    <source>
        <dbReference type="Google" id="ProtNLM"/>
    </source>
</evidence>
<evidence type="ECO:0000256" key="1">
    <source>
        <dbReference type="ARBA" id="ARBA00010216"/>
    </source>
</evidence>
<dbReference type="PANTHER" id="PTHR12444:SF8">
    <property type="entry name" value="PROTEIN EFR3 HOMOLOG CMP44E"/>
    <property type="match status" value="1"/>
</dbReference>
<comment type="caution">
    <text evidence="3">The sequence shown here is derived from an EMBL/GenBank/DDBJ whole genome shotgun (WGS) entry which is preliminary data.</text>
</comment>
<comment type="similarity">
    <text evidence="1">Belongs to the EFR3 family.</text>
</comment>
<dbReference type="InterPro" id="IPR016024">
    <property type="entry name" value="ARM-type_fold"/>
</dbReference>
<name>A0ABP1RNP1_9HEXA</name>
<feature type="region of interest" description="Disordered" evidence="2">
    <location>
        <begin position="695"/>
        <end position="716"/>
    </location>
</feature>
<protein>
    <recommendedName>
        <fullName evidence="5">Protein EFR3 cmp44E</fullName>
    </recommendedName>
</protein>
<feature type="region of interest" description="Disordered" evidence="2">
    <location>
        <begin position="786"/>
        <end position="813"/>
    </location>
</feature>
<evidence type="ECO:0000256" key="2">
    <source>
        <dbReference type="SAM" id="MobiDB-lite"/>
    </source>
</evidence>
<evidence type="ECO:0000313" key="3">
    <source>
        <dbReference type="EMBL" id="CAL8131609.1"/>
    </source>
</evidence>
<evidence type="ECO:0000313" key="4">
    <source>
        <dbReference type="Proteomes" id="UP001642540"/>
    </source>
</evidence>
<feature type="compositionally biased region" description="Polar residues" evidence="2">
    <location>
        <begin position="786"/>
        <end position="801"/>
    </location>
</feature>
<dbReference type="PANTHER" id="PTHR12444">
    <property type="entry name" value="PROTEIN EFR3 HOMOLOG CMP44E"/>
    <property type="match status" value="1"/>
</dbReference>
<dbReference type="Gene3D" id="1.25.10.10">
    <property type="entry name" value="Leucine-rich Repeat Variant"/>
    <property type="match status" value="1"/>
</dbReference>
<accession>A0ABP1RNP1</accession>